<reference evidence="2 3" key="1">
    <citation type="journal article" date="2007" name="DNA Res.">
        <title>Complete genomic structure of the bloom-forming toxic cyanobacterium Microcystis aeruginosa NIES-843.</title>
        <authorList>
            <person name="Kaneko T."/>
            <person name="Nakajima N."/>
            <person name="Okamoto S."/>
            <person name="Suzuki I."/>
            <person name="Tanabe Y."/>
            <person name="Tamaoki M."/>
            <person name="Nakamura Y."/>
            <person name="Kasai F."/>
            <person name="Watanabe A."/>
            <person name="Kawashima K."/>
            <person name="Kishida Y."/>
            <person name="Ono A."/>
            <person name="Shimizu Y."/>
            <person name="Takahashi C."/>
            <person name="Minami C."/>
            <person name="Fujishiro T."/>
            <person name="Kohara M."/>
            <person name="Katoh M."/>
            <person name="Nakazaki N."/>
            <person name="Nakayama S."/>
            <person name="Yamada M."/>
            <person name="Tabata S."/>
            <person name="Watanabe M.M."/>
        </authorList>
    </citation>
    <scope>NUCLEOTIDE SEQUENCE [LARGE SCALE GENOMIC DNA]</scope>
    <source>
        <strain evidence="3">NIES-843 / IAM M-247</strain>
    </source>
</reference>
<protein>
    <submittedName>
        <fullName evidence="2">Uncharacterized protein</fullName>
    </submittedName>
</protein>
<dbReference type="PaxDb" id="449447-MAE_33740"/>
<dbReference type="EMBL" id="AP009552">
    <property type="protein sequence ID" value="BAG03196.1"/>
    <property type="molecule type" value="Genomic_DNA"/>
</dbReference>
<keyword evidence="1" id="KW-0812">Transmembrane</keyword>
<keyword evidence="3" id="KW-1185">Reference proteome</keyword>
<dbReference type="AlphaFoldDB" id="B0JMB1"/>
<sequence>MDKTAQTSLIICVLIKIFYLLVKAVARLCFRISSASLHSGSIKRRYSQMLESQK</sequence>
<evidence type="ECO:0000256" key="1">
    <source>
        <dbReference type="SAM" id="Phobius"/>
    </source>
</evidence>
<proteinExistence type="predicted"/>
<name>B0JMB1_MICAN</name>
<dbReference type="EnsemblBacteria" id="BAG03196">
    <property type="protein sequence ID" value="BAG03196"/>
    <property type="gene ID" value="MAE_33740"/>
</dbReference>
<evidence type="ECO:0000313" key="2">
    <source>
        <dbReference type="EMBL" id="BAG03196.1"/>
    </source>
</evidence>
<keyword evidence="1" id="KW-0472">Membrane</keyword>
<dbReference type="KEGG" id="mar:MAE_33740"/>
<feature type="transmembrane region" description="Helical" evidence="1">
    <location>
        <begin position="6"/>
        <end position="26"/>
    </location>
</feature>
<dbReference type="Proteomes" id="UP000001510">
    <property type="component" value="Chromosome"/>
</dbReference>
<organism evidence="2 3">
    <name type="scientific">Microcystis aeruginosa (strain NIES-843 / IAM M-2473)</name>
    <dbReference type="NCBI Taxonomy" id="449447"/>
    <lineage>
        <taxon>Bacteria</taxon>
        <taxon>Bacillati</taxon>
        <taxon>Cyanobacteriota</taxon>
        <taxon>Cyanophyceae</taxon>
        <taxon>Oscillatoriophycideae</taxon>
        <taxon>Chroococcales</taxon>
        <taxon>Microcystaceae</taxon>
        <taxon>Microcystis</taxon>
    </lineage>
</organism>
<keyword evidence="1" id="KW-1133">Transmembrane helix</keyword>
<accession>B0JMB1</accession>
<gene>
    <name evidence="2" type="ordered locus">MAE_33740</name>
</gene>
<dbReference type="HOGENOM" id="CLU_3045378_0_0_3"/>
<evidence type="ECO:0000313" key="3">
    <source>
        <dbReference type="Proteomes" id="UP000001510"/>
    </source>
</evidence>